<keyword evidence="3" id="KW-1185">Reference proteome</keyword>
<dbReference type="Proteomes" id="UP001341840">
    <property type="component" value="Unassembled WGS sequence"/>
</dbReference>
<evidence type="ECO:0000256" key="1">
    <source>
        <dbReference type="SAM" id="MobiDB-lite"/>
    </source>
</evidence>
<accession>A0ABU6XDH2</accession>
<dbReference type="EMBL" id="JASCZI010211671">
    <property type="protein sequence ID" value="MED6195732.1"/>
    <property type="molecule type" value="Genomic_DNA"/>
</dbReference>
<evidence type="ECO:0000313" key="2">
    <source>
        <dbReference type="EMBL" id="MED6195732.1"/>
    </source>
</evidence>
<protein>
    <submittedName>
        <fullName evidence="2">Uncharacterized protein</fullName>
    </submittedName>
</protein>
<evidence type="ECO:0000313" key="3">
    <source>
        <dbReference type="Proteomes" id="UP001341840"/>
    </source>
</evidence>
<feature type="region of interest" description="Disordered" evidence="1">
    <location>
        <begin position="117"/>
        <end position="161"/>
    </location>
</feature>
<proteinExistence type="predicted"/>
<comment type="caution">
    <text evidence="2">The sequence shown here is derived from an EMBL/GenBank/DDBJ whole genome shotgun (WGS) entry which is preliminary data.</text>
</comment>
<name>A0ABU6XDH2_9FABA</name>
<sequence length="186" mass="21872">MQYPRDEDAEKCLRIDVINMQIKELQEEETMLKLQAKYEERYDVLSKTNPKSILQKTKDAPLKDKPTVKLKPLHTTLPNAFLGTVKNLPMIISYLLNAMQHEIRKLWDPGKKNEEKEAWVAKEQRKQRKSTKQRSLGTKRDYPRPGTQDQHPGPWEPKYRPWEPKVQAWDVSLQASRVKFQAEAHA</sequence>
<gene>
    <name evidence="2" type="ORF">PIB30_040838</name>
</gene>
<organism evidence="2 3">
    <name type="scientific">Stylosanthes scabra</name>
    <dbReference type="NCBI Taxonomy" id="79078"/>
    <lineage>
        <taxon>Eukaryota</taxon>
        <taxon>Viridiplantae</taxon>
        <taxon>Streptophyta</taxon>
        <taxon>Embryophyta</taxon>
        <taxon>Tracheophyta</taxon>
        <taxon>Spermatophyta</taxon>
        <taxon>Magnoliopsida</taxon>
        <taxon>eudicotyledons</taxon>
        <taxon>Gunneridae</taxon>
        <taxon>Pentapetalae</taxon>
        <taxon>rosids</taxon>
        <taxon>fabids</taxon>
        <taxon>Fabales</taxon>
        <taxon>Fabaceae</taxon>
        <taxon>Papilionoideae</taxon>
        <taxon>50 kb inversion clade</taxon>
        <taxon>dalbergioids sensu lato</taxon>
        <taxon>Dalbergieae</taxon>
        <taxon>Pterocarpus clade</taxon>
        <taxon>Stylosanthes</taxon>
    </lineage>
</organism>
<reference evidence="2 3" key="1">
    <citation type="journal article" date="2023" name="Plants (Basel)">
        <title>Bridging the Gap: Combining Genomics and Transcriptomics Approaches to Understand Stylosanthes scabra, an Orphan Legume from the Brazilian Caatinga.</title>
        <authorList>
            <person name="Ferreira-Neto J.R.C."/>
            <person name="da Silva M.D."/>
            <person name="Binneck E."/>
            <person name="de Melo N.F."/>
            <person name="da Silva R.H."/>
            <person name="de Melo A.L.T.M."/>
            <person name="Pandolfi V."/>
            <person name="Bustamante F.O."/>
            <person name="Brasileiro-Vidal A.C."/>
            <person name="Benko-Iseppon A.M."/>
        </authorList>
    </citation>
    <scope>NUCLEOTIDE SEQUENCE [LARGE SCALE GENOMIC DNA]</scope>
    <source>
        <tissue evidence="2">Leaves</tissue>
    </source>
</reference>